<feature type="active site" evidence="10">
    <location>
        <position position="79"/>
    </location>
</feature>
<keyword evidence="14" id="KW-1185">Reference proteome</keyword>
<gene>
    <name evidence="13" type="primary">pepT</name>
    <name evidence="13" type="ORF">DPQ25_12395</name>
</gene>
<evidence type="ECO:0000256" key="9">
    <source>
        <dbReference type="NCBIfam" id="TIGR01882"/>
    </source>
</evidence>
<evidence type="ECO:0000256" key="6">
    <source>
        <dbReference type="ARBA" id="ARBA00022801"/>
    </source>
</evidence>
<dbReference type="GO" id="GO:0008237">
    <property type="term" value="F:metallopeptidase activity"/>
    <property type="evidence" value="ECO:0007669"/>
    <property type="project" value="UniProtKB-KW"/>
</dbReference>
<keyword evidence="4" id="KW-0645">Protease</keyword>
<feature type="binding site" evidence="11">
    <location>
        <position position="140"/>
    </location>
    <ligand>
        <name>Zn(2+)</name>
        <dbReference type="ChEBI" id="CHEBI:29105"/>
        <label>1</label>
    </ligand>
</feature>
<feature type="domain" description="Peptidase M20 dimerisation" evidence="12">
    <location>
        <begin position="205"/>
        <end position="305"/>
    </location>
</feature>
<dbReference type="SUPFAM" id="SSF53187">
    <property type="entry name" value="Zn-dependent exopeptidases"/>
    <property type="match status" value="1"/>
</dbReference>
<dbReference type="InterPro" id="IPR001261">
    <property type="entry name" value="ArgE/DapE_CS"/>
</dbReference>
<comment type="cofactor">
    <cofactor evidence="11">
        <name>Zn(2+)</name>
        <dbReference type="ChEBI" id="CHEBI:29105"/>
    </cofactor>
    <text evidence="11">Binds 2 Zn(2+) ions per subunit.</text>
</comment>
<sequence>MRAYERLLKYVAFDTTSDEDSPSCPSTPNQLLLAQALADELRGLGVADARVDAYGYVYGSLPATAADSGPALGFIAHMDTSASAPGANIRARIAPCYDGGELVLNKALNIVLSPERYPVLKDYIGQDLVVTDGSTLLGADDKAGIAEIMTAVERIQREALPHGKLCFAFTPDEEIGRGVDHFDVAGFGAQFAYTADGGRLGEIEYENFNAASAVATIRGVSIHPGDAKGKLKNAILIAMEFNAMLPCNEIPAATEGYEGFYHLRWIEGDEEKTILKYIVRDHDEGRFTEKKERLKKIAAYLNDRYGAGTVELELTDSYYNMKSKVEPYPFLIENARKALEAEGVAPAVVPIRGGTDGAMLSFMGLPCPNLCTGGHNYHGRFEFIPVQSMDVMVSVLVRLMEQNSSARDFSS</sequence>
<evidence type="ECO:0000256" key="4">
    <source>
        <dbReference type="ARBA" id="ARBA00022670"/>
    </source>
</evidence>
<dbReference type="EMBL" id="QLYR01000011">
    <property type="protein sequence ID" value="RAQ22582.1"/>
    <property type="molecule type" value="Genomic_DNA"/>
</dbReference>
<dbReference type="GO" id="GO:0008270">
    <property type="term" value="F:zinc ion binding"/>
    <property type="evidence" value="ECO:0007669"/>
    <property type="project" value="InterPro"/>
</dbReference>
<dbReference type="Gene3D" id="3.30.70.360">
    <property type="match status" value="1"/>
</dbReference>
<protein>
    <recommendedName>
        <fullName evidence="9">Peptidase T</fullName>
        <ecNumber evidence="9">3.4.11.4</ecNumber>
    </recommendedName>
</protein>
<dbReference type="PANTHER" id="PTHR42994">
    <property type="entry name" value="PEPTIDASE T"/>
    <property type="match status" value="1"/>
</dbReference>
<dbReference type="InterPro" id="IPR010161">
    <property type="entry name" value="Peptidase_M20B"/>
</dbReference>
<feature type="binding site" evidence="11">
    <location>
        <position position="77"/>
    </location>
    <ligand>
        <name>Zn(2+)</name>
        <dbReference type="ChEBI" id="CHEBI:29105"/>
        <label>1</label>
    </ligand>
</feature>
<dbReference type="RefSeq" id="WP_112333493.1">
    <property type="nucleotide sequence ID" value="NZ_JADPHD010000012.1"/>
</dbReference>
<dbReference type="GO" id="GO:0006508">
    <property type="term" value="P:proteolysis"/>
    <property type="evidence" value="ECO:0007669"/>
    <property type="project" value="UniProtKB-UniRule"/>
</dbReference>
<dbReference type="EC" id="3.4.11.4" evidence="9"/>
<feature type="binding site" evidence="11">
    <location>
        <position position="174"/>
    </location>
    <ligand>
        <name>Zn(2+)</name>
        <dbReference type="ChEBI" id="CHEBI:29105"/>
        <label>2</label>
    </ligand>
</feature>
<dbReference type="NCBIfam" id="TIGR01882">
    <property type="entry name" value="peptidase-T"/>
    <property type="match status" value="1"/>
</dbReference>
<dbReference type="CDD" id="cd03892">
    <property type="entry name" value="M20_peptT"/>
    <property type="match status" value="1"/>
</dbReference>
<comment type="similarity">
    <text evidence="2">Belongs to the peptidase M20B family.</text>
</comment>
<keyword evidence="8" id="KW-0482">Metalloprotease</keyword>
<dbReference type="NCBIfam" id="NF003976">
    <property type="entry name" value="PRK05469.1"/>
    <property type="match status" value="1"/>
</dbReference>
<dbReference type="InterPro" id="IPR036264">
    <property type="entry name" value="Bact_exopeptidase_dim_dom"/>
</dbReference>
<name>A0A328UF89_9FIRM</name>
<keyword evidence="7 11" id="KW-0862">Zinc</keyword>
<proteinExistence type="inferred from homology"/>
<dbReference type="PANTHER" id="PTHR42994:SF1">
    <property type="entry name" value="PEPTIDASE T"/>
    <property type="match status" value="1"/>
</dbReference>
<evidence type="ECO:0000256" key="2">
    <source>
        <dbReference type="ARBA" id="ARBA00009692"/>
    </source>
</evidence>
<evidence type="ECO:0000256" key="7">
    <source>
        <dbReference type="ARBA" id="ARBA00022833"/>
    </source>
</evidence>
<dbReference type="PROSITE" id="PS00759">
    <property type="entry name" value="ARGE_DAPE_CPG2_2"/>
    <property type="match status" value="1"/>
</dbReference>
<dbReference type="Pfam" id="PF07687">
    <property type="entry name" value="M20_dimer"/>
    <property type="match status" value="1"/>
</dbReference>
<dbReference type="InterPro" id="IPR002933">
    <property type="entry name" value="Peptidase_M20"/>
</dbReference>
<dbReference type="AlphaFoldDB" id="A0A328UF89"/>
<evidence type="ECO:0000259" key="12">
    <source>
        <dbReference type="Pfam" id="PF07687"/>
    </source>
</evidence>
<reference evidence="13 14" key="1">
    <citation type="submission" date="2018-06" db="EMBL/GenBank/DDBJ databases">
        <title>Noncontiguous genome sequence of Ruminococcaceae bacterium ASD2818.</title>
        <authorList>
            <person name="Chaplin A.V."/>
            <person name="Sokolova S.R."/>
            <person name="Kochetkova T.O."/>
            <person name="Goltsov A.Y."/>
            <person name="Trofimov D.Y."/>
            <person name="Efimov B.A."/>
        </authorList>
    </citation>
    <scope>NUCLEOTIDE SEQUENCE [LARGE SCALE GENOMIC DNA]</scope>
    <source>
        <strain evidence="13 14">ASD2818</strain>
    </source>
</reference>
<dbReference type="InterPro" id="IPR011650">
    <property type="entry name" value="Peptidase_M20_dimer"/>
</dbReference>
<evidence type="ECO:0000256" key="8">
    <source>
        <dbReference type="ARBA" id="ARBA00023049"/>
    </source>
</evidence>
<organism evidence="13 14">
    <name type="scientific">Hydrogeniiclostridium mannosilyticum</name>
    <dbReference type="NCBI Taxonomy" id="2764322"/>
    <lineage>
        <taxon>Bacteria</taxon>
        <taxon>Bacillati</taxon>
        <taxon>Bacillota</taxon>
        <taxon>Clostridia</taxon>
        <taxon>Eubacteriales</taxon>
        <taxon>Acutalibacteraceae</taxon>
        <taxon>Hydrogeniiclostridium</taxon>
    </lineage>
</organism>
<dbReference type="GO" id="GO:0005829">
    <property type="term" value="C:cytosol"/>
    <property type="evidence" value="ECO:0007669"/>
    <property type="project" value="TreeGrafter"/>
</dbReference>
<feature type="binding site" evidence="11">
    <location>
        <position position="140"/>
    </location>
    <ligand>
        <name>Zn(2+)</name>
        <dbReference type="ChEBI" id="CHEBI:29105"/>
        <label>2</label>
    </ligand>
</feature>
<dbReference type="Pfam" id="PF01546">
    <property type="entry name" value="Peptidase_M20"/>
    <property type="match status" value="1"/>
</dbReference>
<keyword evidence="6 13" id="KW-0378">Hydrolase</keyword>
<comment type="caution">
    <text evidence="13">The sequence shown here is derived from an EMBL/GenBank/DDBJ whole genome shotgun (WGS) entry which is preliminary data.</text>
</comment>
<dbReference type="SUPFAM" id="SSF55031">
    <property type="entry name" value="Bacterial exopeptidase dimerisation domain"/>
    <property type="match status" value="1"/>
</dbReference>
<dbReference type="PROSITE" id="PS00758">
    <property type="entry name" value="ARGE_DAPE_CPG2_1"/>
    <property type="match status" value="1"/>
</dbReference>
<dbReference type="PIRSF" id="PIRSF037215">
    <property type="entry name" value="Peptidase_M20B"/>
    <property type="match status" value="1"/>
</dbReference>
<evidence type="ECO:0000256" key="3">
    <source>
        <dbReference type="ARBA" id="ARBA00022438"/>
    </source>
</evidence>
<feature type="binding site" evidence="11">
    <location>
        <position position="378"/>
    </location>
    <ligand>
        <name>Zn(2+)</name>
        <dbReference type="ChEBI" id="CHEBI:29105"/>
        <label>2</label>
    </ligand>
</feature>
<evidence type="ECO:0000313" key="13">
    <source>
        <dbReference type="EMBL" id="RAQ22582.1"/>
    </source>
</evidence>
<dbReference type="GO" id="GO:0045148">
    <property type="term" value="F:tripeptide aminopeptidase activity"/>
    <property type="evidence" value="ECO:0007669"/>
    <property type="project" value="UniProtKB-UniRule"/>
</dbReference>
<evidence type="ECO:0000313" key="14">
    <source>
        <dbReference type="Proteomes" id="UP000249377"/>
    </source>
</evidence>
<dbReference type="Proteomes" id="UP000249377">
    <property type="component" value="Unassembled WGS sequence"/>
</dbReference>
<evidence type="ECO:0000256" key="1">
    <source>
        <dbReference type="ARBA" id="ARBA00000870"/>
    </source>
</evidence>
<keyword evidence="3 13" id="KW-0031">Aminopeptidase</keyword>
<dbReference type="NCBIfam" id="NF009920">
    <property type="entry name" value="PRK13381.1"/>
    <property type="match status" value="1"/>
</dbReference>
<accession>A0A328UF89</accession>
<comment type="catalytic activity">
    <reaction evidence="1">
        <text>Release of the N-terminal residue from a tripeptide.</text>
        <dbReference type="EC" id="3.4.11.4"/>
    </reaction>
</comment>
<feature type="binding site" evidence="11">
    <location>
        <position position="196"/>
    </location>
    <ligand>
        <name>Zn(2+)</name>
        <dbReference type="ChEBI" id="CHEBI:29105"/>
        <label>1</label>
    </ligand>
</feature>
<dbReference type="GO" id="GO:0006518">
    <property type="term" value="P:peptide metabolic process"/>
    <property type="evidence" value="ECO:0007669"/>
    <property type="project" value="InterPro"/>
</dbReference>
<evidence type="ECO:0000256" key="10">
    <source>
        <dbReference type="PIRSR" id="PIRSR037215-1"/>
    </source>
</evidence>
<evidence type="ECO:0000256" key="5">
    <source>
        <dbReference type="ARBA" id="ARBA00022723"/>
    </source>
</evidence>
<feature type="active site" description="Proton acceptor" evidence="10">
    <location>
        <position position="173"/>
    </location>
</feature>
<evidence type="ECO:0000256" key="11">
    <source>
        <dbReference type="PIRSR" id="PIRSR037215-2"/>
    </source>
</evidence>
<keyword evidence="5 11" id="KW-0479">Metal-binding</keyword>
<dbReference type="Gene3D" id="3.40.630.10">
    <property type="entry name" value="Zn peptidases"/>
    <property type="match status" value="1"/>
</dbReference>